<evidence type="ECO:0000259" key="4">
    <source>
        <dbReference type="PROSITE" id="PS51077"/>
    </source>
</evidence>
<keyword evidence="2" id="KW-0238">DNA-binding</keyword>
<dbReference type="Gene3D" id="1.10.10.10">
    <property type="entry name" value="Winged helix-like DNA-binding domain superfamily/Winged helix DNA-binding domain"/>
    <property type="match status" value="1"/>
</dbReference>
<evidence type="ECO:0000259" key="5">
    <source>
        <dbReference type="PROSITE" id="PS51078"/>
    </source>
</evidence>
<dbReference type="InterPro" id="IPR036388">
    <property type="entry name" value="WH-like_DNA-bd_sf"/>
</dbReference>
<dbReference type="Pfam" id="PF01614">
    <property type="entry name" value="IclR_C"/>
    <property type="match status" value="1"/>
</dbReference>
<dbReference type="Pfam" id="PF09339">
    <property type="entry name" value="HTH_IclR"/>
    <property type="match status" value="1"/>
</dbReference>
<comment type="caution">
    <text evidence="6">The sequence shown here is derived from an EMBL/GenBank/DDBJ whole genome shotgun (WGS) entry which is preliminary data.</text>
</comment>
<feature type="domain" description="HTH iclR-type" evidence="4">
    <location>
        <begin position="1"/>
        <end position="50"/>
    </location>
</feature>
<proteinExistence type="predicted"/>
<dbReference type="InterPro" id="IPR014757">
    <property type="entry name" value="Tscrpt_reg_IclR_C"/>
</dbReference>
<dbReference type="PROSITE" id="PS51078">
    <property type="entry name" value="ICLR_ED"/>
    <property type="match status" value="1"/>
</dbReference>
<evidence type="ECO:0000313" key="6">
    <source>
        <dbReference type="EMBL" id="GAA1501121.1"/>
    </source>
</evidence>
<accession>A0ABP4KCF0</accession>
<dbReference type="SMART" id="SM00346">
    <property type="entry name" value="HTH_ICLR"/>
    <property type="match status" value="1"/>
</dbReference>
<dbReference type="EMBL" id="BAAANB010000063">
    <property type="protein sequence ID" value="GAA1501121.1"/>
    <property type="molecule type" value="Genomic_DNA"/>
</dbReference>
<dbReference type="PANTHER" id="PTHR30136">
    <property type="entry name" value="HELIX-TURN-HELIX TRANSCRIPTIONAL REGULATOR, ICLR FAMILY"/>
    <property type="match status" value="1"/>
</dbReference>
<keyword evidence="1" id="KW-0805">Transcription regulation</keyword>
<keyword evidence="3" id="KW-0804">Transcription</keyword>
<dbReference type="Gene3D" id="3.30.450.40">
    <property type="match status" value="1"/>
</dbReference>
<feature type="domain" description="IclR-ED" evidence="5">
    <location>
        <begin position="51"/>
        <end position="232"/>
    </location>
</feature>
<reference evidence="7" key="1">
    <citation type="journal article" date="2019" name="Int. J. Syst. Evol. Microbiol.">
        <title>The Global Catalogue of Microorganisms (GCM) 10K type strain sequencing project: providing services to taxonomists for standard genome sequencing and annotation.</title>
        <authorList>
            <consortium name="The Broad Institute Genomics Platform"/>
            <consortium name="The Broad Institute Genome Sequencing Center for Infectious Disease"/>
            <person name="Wu L."/>
            <person name="Ma J."/>
        </authorList>
    </citation>
    <scope>NUCLEOTIDE SEQUENCE [LARGE SCALE GENOMIC DNA]</scope>
    <source>
        <strain evidence="7">JCM 14283</strain>
    </source>
</reference>
<evidence type="ECO:0000256" key="2">
    <source>
        <dbReference type="ARBA" id="ARBA00023125"/>
    </source>
</evidence>
<dbReference type="PANTHER" id="PTHR30136:SF24">
    <property type="entry name" value="HTH-TYPE TRANSCRIPTIONAL REPRESSOR ALLR"/>
    <property type="match status" value="1"/>
</dbReference>
<name>A0ABP4KCF0_9MICO</name>
<dbReference type="InterPro" id="IPR036390">
    <property type="entry name" value="WH_DNA-bd_sf"/>
</dbReference>
<dbReference type="InterPro" id="IPR029016">
    <property type="entry name" value="GAF-like_dom_sf"/>
</dbReference>
<keyword evidence="7" id="KW-1185">Reference proteome</keyword>
<sequence length="244" mass="26545">MEALTDGQPRTLSDLAAELEVPKSTLHGILRTLEARGWLQSGGPTYRLGVRSLLPGARYLEADAVVSISTSILDDLVAEFDETIHLARLEHNEIVYLAKRDSVQPLRLFSSVGRRLPAHATALGKVLLAQRTDEEVDALLDFPLRRLTPNTIVEREPLHRALGEIRQRGYAMETGESTVGLTCTAVLINTGPTAQYALSCSAPDVRITPERHAAILEGLFQARHTIETRLASSPATLAANPSVS</sequence>
<evidence type="ECO:0000256" key="3">
    <source>
        <dbReference type="ARBA" id="ARBA00023163"/>
    </source>
</evidence>
<dbReference type="PROSITE" id="PS51077">
    <property type="entry name" value="HTH_ICLR"/>
    <property type="match status" value="1"/>
</dbReference>
<protein>
    <submittedName>
        <fullName evidence="6">IclR family transcriptional regulator</fullName>
    </submittedName>
</protein>
<organism evidence="6 7">
    <name type="scientific">Terrabacter terrae</name>
    <dbReference type="NCBI Taxonomy" id="318434"/>
    <lineage>
        <taxon>Bacteria</taxon>
        <taxon>Bacillati</taxon>
        <taxon>Actinomycetota</taxon>
        <taxon>Actinomycetes</taxon>
        <taxon>Micrococcales</taxon>
        <taxon>Intrasporangiaceae</taxon>
        <taxon>Terrabacter</taxon>
    </lineage>
</organism>
<dbReference type="SUPFAM" id="SSF46785">
    <property type="entry name" value="Winged helix' DNA-binding domain"/>
    <property type="match status" value="1"/>
</dbReference>
<dbReference type="InterPro" id="IPR050707">
    <property type="entry name" value="HTH_MetabolicPath_Reg"/>
</dbReference>
<dbReference type="SUPFAM" id="SSF55781">
    <property type="entry name" value="GAF domain-like"/>
    <property type="match status" value="1"/>
</dbReference>
<evidence type="ECO:0000256" key="1">
    <source>
        <dbReference type="ARBA" id="ARBA00023015"/>
    </source>
</evidence>
<dbReference type="Proteomes" id="UP001501285">
    <property type="component" value="Unassembled WGS sequence"/>
</dbReference>
<dbReference type="InterPro" id="IPR005471">
    <property type="entry name" value="Tscrpt_reg_IclR_N"/>
</dbReference>
<evidence type="ECO:0000313" key="7">
    <source>
        <dbReference type="Proteomes" id="UP001501285"/>
    </source>
</evidence>
<gene>
    <name evidence="6" type="ORF">GCM10009740_37710</name>
</gene>